<dbReference type="Proteomes" id="UP000652219">
    <property type="component" value="Unassembled WGS sequence"/>
</dbReference>
<dbReference type="EMBL" id="WIGN01000117">
    <property type="protein sequence ID" value="KAF6808485.1"/>
    <property type="molecule type" value="Genomic_DNA"/>
</dbReference>
<name>A0A8H6J9H7_9PEZI</name>
<evidence type="ECO:0000313" key="4">
    <source>
        <dbReference type="Proteomes" id="UP000652219"/>
    </source>
</evidence>
<reference evidence="3 4" key="1">
    <citation type="journal article" date="2020" name="Phytopathology">
        <title>Genome Sequence Resources of Colletotrichum truncatum, C. plurivorum, C. musicola, and C. sojae: Four Species Pathogenic to Soybean (Glycine max).</title>
        <authorList>
            <person name="Rogerio F."/>
            <person name="Boufleur T.R."/>
            <person name="Ciampi-Guillardi M."/>
            <person name="Sukno S.A."/>
            <person name="Thon M.R."/>
            <person name="Massola Junior N.S."/>
            <person name="Baroncelli R."/>
        </authorList>
    </citation>
    <scope>NUCLEOTIDE SEQUENCE [LARGE SCALE GENOMIC DNA]</scope>
    <source>
        <strain evidence="3 4">LFN0009</strain>
    </source>
</reference>
<dbReference type="AlphaFoldDB" id="A0A8H6J9H7"/>
<protein>
    <submittedName>
        <fullName evidence="3">Uncharacterized protein</fullName>
    </submittedName>
</protein>
<evidence type="ECO:0000256" key="2">
    <source>
        <dbReference type="SAM" id="SignalP"/>
    </source>
</evidence>
<sequence>MRLNIESSLLFLAFSGLAQHALGRAVPSTDIRTVETIPSSVAAPCGIDNCVNDAAIVKRAPPGRGGRKDRQSPGGDSPGGSPNRGGGSQRGDGQRGDGQRAGSGSSNDDRHRGNLDPLPKGVVNDDLRNAFRIFDEYERGRANRHENSHWLFYTQLRPGMTDSLIPTFRLRFNTQGQYRGDKDSDAKNDNEEITSFTSAYDLGIVADKLSGSKYSSWLGDAMVSFACARTAARRGGDVRILGPKDANLQKENKFWTEFEAYELTRPESKVDRILRYDMDNLDAEPVVMWKKGDPPLGNEPDFNKPTDWPEEIIDLDF</sequence>
<gene>
    <name evidence="3" type="ORF">CSOJ01_07528</name>
</gene>
<feature type="region of interest" description="Disordered" evidence="1">
    <location>
        <begin position="58"/>
        <end position="122"/>
    </location>
</feature>
<evidence type="ECO:0000256" key="1">
    <source>
        <dbReference type="SAM" id="MobiDB-lite"/>
    </source>
</evidence>
<comment type="caution">
    <text evidence="3">The sequence shown here is derived from an EMBL/GenBank/DDBJ whole genome shotgun (WGS) entry which is preliminary data.</text>
</comment>
<evidence type="ECO:0000313" key="3">
    <source>
        <dbReference type="EMBL" id="KAF6808485.1"/>
    </source>
</evidence>
<organism evidence="3 4">
    <name type="scientific">Colletotrichum sojae</name>
    <dbReference type="NCBI Taxonomy" id="2175907"/>
    <lineage>
        <taxon>Eukaryota</taxon>
        <taxon>Fungi</taxon>
        <taxon>Dikarya</taxon>
        <taxon>Ascomycota</taxon>
        <taxon>Pezizomycotina</taxon>
        <taxon>Sordariomycetes</taxon>
        <taxon>Hypocreomycetidae</taxon>
        <taxon>Glomerellales</taxon>
        <taxon>Glomerellaceae</taxon>
        <taxon>Colletotrichum</taxon>
        <taxon>Colletotrichum orchidearum species complex</taxon>
    </lineage>
</organism>
<feature type="compositionally biased region" description="Gly residues" evidence="1">
    <location>
        <begin position="76"/>
        <end position="90"/>
    </location>
</feature>
<keyword evidence="4" id="KW-1185">Reference proteome</keyword>
<feature type="signal peptide" evidence="2">
    <location>
        <begin position="1"/>
        <end position="23"/>
    </location>
</feature>
<keyword evidence="2" id="KW-0732">Signal</keyword>
<feature type="chain" id="PRO_5034036350" evidence="2">
    <location>
        <begin position="24"/>
        <end position="317"/>
    </location>
</feature>
<accession>A0A8H6J9H7</accession>
<proteinExistence type="predicted"/>